<protein>
    <submittedName>
        <fullName evidence="2">Uncharacterized protein</fullName>
    </submittedName>
</protein>
<keyword evidence="3" id="KW-1185">Reference proteome</keyword>
<evidence type="ECO:0000256" key="1">
    <source>
        <dbReference type="SAM" id="Phobius"/>
    </source>
</evidence>
<sequence>MRKPYLDEKNGDAGSSAGIAILISTSLFTWTVPMRQAWQWKQ</sequence>
<organism evidence="2 3">
    <name type="scientific">Collimonas pratensis</name>
    <dbReference type="NCBI Taxonomy" id="279113"/>
    <lineage>
        <taxon>Bacteria</taxon>
        <taxon>Pseudomonadati</taxon>
        <taxon>Pseudomonadota</taxon>
        <taxon>Betaproteobacteria</taxon>
        <taxon>Burkholderiales</taxon>
        <taxon>Oxalobacteraceae</taxon>
        <taxon>Collimonas</taxon>
    </lineage>
</organism>
<keyword evidence="1" id="KW-0472">Membrane</keyword>
<accession>A0ABN4M7R2</accession>
<feature type="transmembrane region" description="Helical" evidence="1">
    <location>
        <begin position="13"/>
        <end position="32"/>
    </location>
</feature>
<proteinExistence type="predicted"/>
<gene>
    <name evidence="2" type="ORF">CPter291_2028</name>
</gene>
<evidence type="ECO:0000313" key="2">
    <source>
        <dbReference type="EMBL" id="AMP14292.1"/>
    </source>
</evidence>
<dbReference type="Proteomes" id="UP000074914">
    <property type="component" value="Chromosome"/>
</dbReference>
<keyword evidence="1" id="KW-0812">Transmembrane</keyword>
<name>A0ABN4M7R2_9BURK</name>
<reference evidence="2 3" key="1">
    <citation type="submission" date="2015-11" db="EMBL/GenBank/DDBJ databases">
        <title>Exploring the genomic traits of fungus-feeding bacterial genus Collimonas.</title>
        <authorList>
            <person name="Song C."/>
            <person name="Schmidt R."/>
            <person name="de Jager V."/>
            <person name="Krzyzanowska D."/>
            <person name="Jongedijk E."/>
            <person name="Cankar K."/>
            <person name="Beekwilder J."/>
            <person name="van Veen A."/>
            <person name="de Boer W."/>
            <person name="van Veen J.A."/>
            <person name="Garbeva P."/>
        </authorList>
    </citation>
    <scope>NUCLEOTIDE SEQUENCE [LARGE SCALE GENOMIC DNA]</scope>
    <source>
        <strain evidence="2 3">Ter291</strain>
    </source>
</reference>
<evidence type="ECO:0000313" key="3">
    <source>
        <dbReference type="Proteomes" id="UP000074914"/>
    </source>
</evidence>
<keyword evidence="1" id="KW-1133">Transmembrane helix</keyword>
<dbReference type="EMBL" id="CP013236">
    <property type="protein sequence ID" value="AMP14292.1"/>
    <property type="molecule type" value="Genomic_DNA"/>
</dbReference>